<gene>
    <name evidence="2" type="ORF">EJA10_10100</name>
</gene>
<keyword evidence="1" id="KW-0472">Membrane</keyword>
<keyword evidence="1" id="KW-1133">Transmembrane helix</keyword>
<evidence type="ECO:0000313" key="3">
    <source>
        <dbReference type="Proteomes" id="UP000279911"/>
    </source>
</evidence>
<dbReference type="EMBL" id="RSFW01000012">
    <property type="protein sequence ID" value="RSD27423.1"/>
    <property type="molecule type" value="Genomic_DNA"/>
</dbReference>
<organism evidence="2 3">
    <name type="scientific">Mesobacillus subterraneus</name>
    <dbReference type="NCBI Taxonomy" id="285983"/>
    <lineage>
        <taxon>Bacteria</taxon>
        <taxon>Bacillati</taxon>
        <taxon>Bacillota</taxon>
        <taxon>Bacilli</taxon>
        <taxon>Bacillales</taxon>
        <taxon>Bacillaceae</taxon>
        <taxon>Mesobacillus</taxon>
    </lineage>
</organism>
<reference evidence="3" key="1">
    <citation type="submission" date="2018-12" db="EMBL/GenBank/DDBJ databases">
        <title>Bacillus chawlae sp. nov., Bacillus glennii sp. nov., and Bacillus saganii sp. nov. Isolated from the Vehicle Assembly Building at Kennedy Space Center where the Viking Spacecraft were Assembled.</title>
        <authorList>
            <person name="Seuylemezian A."/>
            <person name="Vaishampayan P."/>
        </authorList>
    </citation>
    <scope>NUCLEOTIDE SEQUENCE [LARGE SCALE GENOMIC DNA]</scope>
    <source>
        <strain evidence="3">DSM 13966</strain>
    </source>
</reference>
<proteinExistence type="predicted"/>
<feature type="transmembrane region" description="Helical" evidence="1">
    <location>
        <begin position="13"/>
        <end position="34"/>
    </location>
</feature>
<accession>A0A427TSV5</accession>
<evidence type="ECO:0008006" key="4">
    <source>
        <dbReference type="Google" id="ProtNLM"/>
    </source>
</evidence>
<dbReference type="AlphaFoldDB" id="A0A427TSV5"/>
<evidence type="ECO:0000256" key="1">
    <source>
        <dbReference type="SAM" id="Phobius"/>
    </source>
</evidence>
<dbReference type="OrthoDB" id="2928545at2"/>
<protein>
    <recommendedName>
        <fullName evidence="4">Type II secretion system protein</fullName>
    </recommendedName>
</protein>
<keyword evidence="1" id="KW-0812">Transmembrane</keyword>
<evidence type="ECO:0000313" key="2">
    <source>
        <dbReference type="EMBL" id="RSD27423.1"/>
    </source>
</evidence>
<comment type="caution">
    <text evidence="2">The sequence shown here is derived from an EMBL/GenBank/DDBJ whole genome shotgun (WGS) entry which is preliminary data.</text>
</comment>
<sequence length="112" mass="12415">MLRKNDGYFLAEMILSLAAFVMAVSILLPLAIHVKDQMAQTRKVSEASHILFDELMHLKITGVATGKGDVYLNGTVYQIVISKSNEDGESSREVCVQYENGHLQAKRCANTE</sequence>
<dbReference type="RefSeq" id="WP_125479878.1">
    <property type="nucleotide sequence ID" value="NZ_RSFW01000012.1"/>
</dbReference>
<dbReference type="Proteomes" id="UP000279911">
    <property type="component" value="Unassembled WGS sequence"/>
</dbReference>
<name>A0A427TSV5_9BACI</name>